<proteinExistence type="predicted"/>
<organism evidence="2 3">
    <name type="scientific">Sinosporangium album</name>
    <dbReference type="NCBI Taxonomy" id="504805"/>
    <lineage>
        <taxon>Bacteria</taxon>
        <taxon>Bacillati</taxon>
        <taxon>Actinomycetota</taxon>
        <taxon>Actinomycetes</taxon>
        <taxon>Streptosporangiales</taxon>
        <taxon>Streptosporangiaceae</taxon>
        <taxon>Sinosporangium</taxon>
    </lineage>
</organism>
<keyword evidence="1" id="KW-0472">Membrane</keyword>
<reference evidence="2 3" key="1">
    <citation type="submission" date="2016-10" db="EMBL/GenBank/DDBJ databases">
        <authorList>
            <person name="de Groot N.N."/>
        </authorList>
    </citation>
    <scope>NUCLEOTIDE SEQUENCE [LARGE SCALE GENOMIC DNA]</scope>
    <source>
        <strain evidence="2 3">CPCC 201354</strain>
    </source>
</reference>
<keyword evidence="3" id="KW-1185">Reference proteome</keyword>
<accession>A0A1G8CVY7</accession>
<dbReference type="RefSeq" id="WP_176955532.1">
    <property type="nucleotide sequence ID" value="NZ_FNCN01000017.1"/>
</dbReference>
<evidence type="ECO:0008006" key="4">
    <source>
        <dbReference type="Google" id="ProtNLM"/>
    </source>
</evidence>
<sequence length="91" mass="9535">MSRRGDETWGPYPLVLAGAVIGVGVAGFGYPMPGAILIAVSLLLAAALRLLRGDRAAGRLAVRGRGYDAATTAVLGGMIVVTVLFLMFYRR</sequence>
<evidence type="ECO:0000313" key="3">
    <source>
        <dbReference type="Proteomes" id="UP000198923"/>
    </source>
</evidence>
<keyword evidence="1" id="KW-1133">Transmembrane helix</keyword>
<dbReference type="AlphaFoldDB" id="A0A1G8CVY7"/>
<dbReference type="Proteomes" id="UP000198923">
    <property type="component" value="Unassembled WGS sequence"/>
</dbReference>
<evidence type="ECO:0000313" key="2">
    <source>
        <dbReference type="EMBL" id="SDH49636.1"/>
    </source>
</evidence>
<feature type="transmembrane region" description="Helical" evidence="1">
    <location>
        <begin position="72"/>
        <end position="89"/>
    </location>
</feature>
<dbReference type="STRING" id="504805.SAMN05421505_1177"/>
<keyword evidence="1" id="KW-0812">Transmembrane</keyword>
<dbReference type="EMBL" id="FNCN01000017">
    <property type="protein sequence ID" value="SDH49636.1"/>
    <property type="molecule type" value="Genomic_DNA"/>
</dbReference>
<dbReference type="Pfam" id="PF11222">
    <property type="entry name" value="DUF3017"/>
    <property type="match status" value="1"/>
</dbReference>
<feature type="transmembrane region" description="Helical" evidence="1">
    <location>
        <begin position="12"/>
        <end position="29"/>
    </location>
</feature>
<protein>
    <recommendedName>
        <fullName evidence="4">DUF3017 domain-containing protein</fullName>
    </recommendedName>
</protein>
<name>A0A1G8CVY7_9ACTN</name>
<dbReference type="InterPro" id="IPR021385">
    <property type="entry name" value="DUF3017"/>
</dbReference>
<gene>
    <name evidence="2" type="ORF">SAMN05421505_1177</name>
</gene>
<evidence type="ECO:0000256" key="1">
    <source>
        <dbReference type="SAM" id="Phobius"/>
    </source>
</evidence>